<organism evidence="1 2">
    <name type="scientific">Pristionchus entomophagus</name>
    <dbReference type="NCBI Taxonomy" id="358040"/>
    <lineage>
        <taxon>Eukaryota</taxon>
        <taxon>Metazoa</taxon>
        <taxon>Ecdysozoa</taxon>
        <taxon>Nematoda</taxon>
        <taxon>Chromadorea</taxon>
        <taxon>Rhabditida</taxon>
        <taxon>Rhabditina</taxon>
        <taxon>Diplogasteromorpha</taxon>
        <taxon>Diplogasteroidea</taxon>
        <taxon>Neodiplogasteridae</taxon>
        <taxon>Pristionchus</taxon>
    </lineage>
</organism>
<keyword evidence="2" id="KW-1185">Reference proteome</keyword>
<dbReference type="EMBL" id="BTSX01000005">
    <property type="protein sequence ID" value="GMT01759.1"/>
    <property type="molecule type" value="Genomic_DNA"/>
</dbReference>
<comment type="caution">
    <text evidence="1">The sequence shown here is derived from an EMBL/GenBank/DDBJ whole genome shotgun (WGS) entry which is preliminary data.</text>
</comment>
<sequence>FSLPVMISNRKRCQSEDPEQPNETSSTKIVAREDFFSQLPDDCIRDIFTLINHNDLDEAATLSRRHCGLSRASRSKAQRIEATRLEVSQITPTMFHLIVDFYGGSKYFFETTCDDDLNPKIYRLRKGKRDKHNKNFRIVDYKITSAVATQWTVLLHRFKFRYCSLH</sequence>
<proteinExistence type="predicted"/>
<dbReference type="Proteomes" id="UP001432027">
    <property type="component" value="Unassembled WGS sequence"/>
</dbReference>
<evidence type="ECO:0000313" key="2">
    <source>
        <dbReference type="Proteomes" id="UP001432027"/>
    </source>
</evidence>
<reference evidence="1" key="1">
    <citation type="submission" date="2023-10" db="EMBL/GenBank/DDBJ databases">
        <title>Genome assembly of Pristionchus species.</title>
        <authorList>
            <person name="Yoshida K."/>
            <person name="Sommer R.J."/>
        </authorList>
    </citation>
    <scope>NUCLEOTIDE SEQUENCE</scope>
    <source>
        <strain evidence="1">RS0144</strain>
    </source>
</reference>
<dbReference type="AlphaFoldDB" id="A0AAV5U4I0"/>
<protein>
    <recommendedName>
        <fullName evidence="3">F-box domain-containing protein</fullName>
    </recommendedName>
</protein>
<name>A0AAV5U4I0_9BILA</name>
<evidence type="ECO:0008006" key="3">
    <source>
        <dbReference type="Google" id="ProtNLM"/>
    </source>
</evidence>
<accession>A0AAV5U4I0</accession>
<feature type="non-terminal residue" evidence="1">
    <location>
        <position position="1"/>
    </location>
</feature>
<evidence type="ECO:0000313" key="1">
    <source>
        <dbReference type="EMBL" id="GMT01759.1"/>
    </source>
</evidence>
<gene>
    <name evidence="1" type="ORF">PENTCL1PPCAC_23933</name>
</gene>